<dbReference type="GO" id="GO:0005634">
    <property type="term" value="C:nucleus"/>
    <property type="evidence" value="ECO:0007669"/>
    <property type="project" value="UniProtKB-SubCell"/>
</dbReference>
<dbReference type="Pfam" id="PF16019">
    <property type="entry name" value="CSRNP_N"/>
    <property type="match status" value="1"/>
</dbReference>
<feature type="region of interest" description="Disordered" evidence="9">
    <location>
        <begin position="1"/>
        <end position="113"/>
    </location>
</feature>
<dbReference type="GO" id="GO:0006915">
    <property type="term" value="P:apoptotic process"/>
    <property type="evidence" value="ECO:0007669"/>
    <property type="project" value="UniProtKB-KW"/>
</dbReference>
<keyword evidence="8" id="KW-0539">Nucleus</keyword>
<feature type="domain" description="Cysteine/serine-rich nuclear protein N-terminal" evidence="10">
    <location>
        <begin position="114"/>
        <end position="345"/>
    </location>
</feature>
<evidence type="ECO:0000256" key="5">
    <source>
        <dbReference type="ARBA" id="ARBA00023125"/>
    </source>
</evidence>
<evidence type="ECO:0000256" key="9">
    <source>
        <dbReference type="SAM" id="MobiDB-lite"/>
    </source>
</evidence>
<keyword evidence="12" id="KW-1185">Reference proteome</keyword>
<name>A0AAV3ZXU3_9GAST</name>
<feature type="compositionally biased region" description="Polar residues" evidence="9">
    <location>
        <begin position="1220"/>
        <end position="1229"/>
    </location>
</feature>
<dbReference type="InterPro" id="IPR023260">
    <property type="entry name" value="Cys/Ser-rich_nuc_prot"/>
</dbReference>
<evidence type="ECO:0000256" key="8">
    <source>
        <dbReference type="ARBA" id="ARBA00023242"/>
    </source>
</evidence>
<feature type="region of interest" description="Disordered" evidence="9">
    <location>
        <begin position="719"/>
        <end position="743"/>
    </location>
</feature>
<evidence type="ECO:0000256" key="7">
    <source>
        <dbReference type="ARBA" id="ARBA00023163"/>
    </source>
</evidence>
<feature type="region of interest" description="Disordered" evidence="9">
    <location>
        <begin position="412"/>
        <end position="467"/>
    </location>
</feature>
<dbReference type="GO" id="GO:0000981">
    <property type="term" value="F:DNA-binding transcription factor activity, RNA polymerase II-specific"/>
    <property type="evidence" value="ECO:0007669"/>
    <property type="project" value="TreeGrafter"/>
</dbReference>
<gene>
    <name evidence="11" type="ORF">PoB_002621300</name>
</gene>
<accession>A0AAV3ZXU3</accession>
<evidence type="ECO:0000259" key="10">
    <source>
        <dbReference type="Pfam" id="PF16019"/>
    </source>
</evidence>
<comment type="caution">
    <text evidence="11">The sequence shown here is derived from an EMBL/GenBank/DDBJ whole genome shotgun (WGS) entry which is preliminary data.</text>
</comment>
<comment type="subcellular location">
    <subcellularLocation>
        <location evidence="1">Nucleus</location>
    </subcellularLocation>
</comment>
<protein>
    <submittedName>
        <fullName evidence="11">Cysteine/serine-rich nuclear protein 3</fullName>
    </submittedName>
</protein>
<proteinExistence type="inferred from homology"/>
<keyword evidence="6" id="KW-0010">Activator</keyword>
<dbReference type="GO" id="GO:0043565">
    <property type="term" value="F:sequence-specific DNA binding"/>
    <property type="evidence" value="ECO:0007669"/>
    <property type="project" value="TreeGrafter"/>
</dbReference>
<evidence type="ECO:0000256" key="2">
    <source>
        <dbReference type="ARBA" id="ARBA00008548"/>
    </source>
</evidence>
<feature type="region of interest" description="Disordered" evidence="9">
    <location>
        <begin position="175"/>
        <end position="232"/>
    </location>
</feature>
<comment type="similarity">
    <text evidence="2">Belongs to the AXUD1 family.</text>
</comment>
<reference evidence="11 12" key="1">
    <citation type="journal article" date="2021" name="Elife">
        <title>Chloroplast acquisition without the gene transfer in kleptoplastic sea slugs, Plakobranchus ocellatus.</title>
        <authorList>
            <person name="Maeda T."/>
            <person name="Takahashi S."/>
            <person name="Yoshida T."/>
            <person name="Shimamura S."/>
            <person name="Takaki Y."/>
            <person name="Nagai Y."/>
            <person name="Toyoda A."/>
            <person name="Suzuki Y."/>
            <person name="Arimoto A."/>
            <person name="Ishii H."/>
            <person name="Satoh N."/>
            <person name="Nishiyama T."/>
            <person name="Hasebe M."/>
            <person name="Maruyama T."/>
            <person name="Minagawa J."/>
            <person name="Obokata J."/>
            <person name="Shigenobu S."/>
        </authorList>
    </citation>
    <scope>NUCLEOTIDE SEQUENCE [LARGE SCALE GENOMIC DNA]</scope>
</reference>
<dbReference type="EMBL" id="BLXT01003024">
    <property type="protein sequence ID" value="GFN99707.1"/>
    <property type="molecule type" value="Genomic_DNA"/>
</dbReference>
<feature type="compositionally biased region" description="Acidic residues" evidence="9">
    <location>
        <begin position="216"/>
        <end position="232"/>
    </location>
</feature>
<feature type="region of interest" description="Disordered" evidence="9">
    <location>
        <begin position="1266"/>
        <end position="1287"/>
    </location>
</feature>
<dbReference type="PANTHER" id="PTHR13580">
    <property type="entry name" value="TGF-BETA INDUCED APOPTOSIS PROTEIN"/>
    <property type="match status" value="1"/>
</dbReference>
<feature type="compositionally biased region" description="Low complexity" evidence="9">
    <location>
        <begin position="202"/>
        <end position="215"/>
    </location>
</feature>
<feature type="region of interest" description="Disordered" evidence="9">
    <location>
        <begin position="1190"/>
        <end position="1229"/>
    </location>
</feature>
<keyword evidence="3" id="KW-0053">Apoptosis</keyword>
<keyword evidence="4" id="KW-0805">Transcription regulation</keyword>
<evidence type="ECO:0000256" key="3">
    <source>
        <dbReference type="ARBA" id="ARBA00022703"/>
    </source>
</evidence>
<organism evidence="11 12">
    <name type="scientific">Plakobranchus ocellatus</name>
    <dbReference type="NCBI Taxonomy" id="259542"/>
    <lineage>
        <taxon>Eukaryota</taxon>
        <taxon>Metazoa</taxon>
        <taxon>Spiralia</taxon>
        <taxon>Lophotrochozoa</taxon>
        <taxon>Mollusca</taxon>
        <taxon>Gastropoda</taxon>
        <taxon>Heterobranchia</taxon>
        <taxon>Euthyneura</taxon>
        <taxon>Panpulmonata</taxon>
        <taxon>Sacoglossa</taxon>
        <taxon>Placobranchoidea</taxon>
        <taxon>Plakobranchidae</taxon>
        <taxon>Plakobranchus</taxon>
    </lineage>
</organism>
<sequence length="1490" mass="157904">MLKRKLDEEPTPPAPALQCEISSSSGSSNGGGASGAADIGDNCDVGTSSIRSGNTTCADGKPGVSECQTAAASSSSSASSNGGQATESDDSNCSAGSTDALAPEVSGPSPAKRMKRRVNFKGVTVYYFPRRQGFTCVPSEGGSSLGMSERHSFTRQFSLTDYSKEQKRIHRAILAEQRRQGKMFPSPLLSTTSSLNHHHHQQQQSASNHHSIADNNDGDDDDGSSASEESDSEYDDYYFLQPLPIRQRRILLRTSGVKKIDNEEKDECRDIRVSRNVCGCDCKLVCDPSTCTCSLAGIQCQVDRLSFPCGCTKEGCNNAAGRIEFNPIRVRTHFIHTLMRLELEKKDSSSNMVPSFLSPPEQQMLMSSPSATSALNNGSCNTLSSSFAPAPLSPSSSLISSSQGEIDVVGTSEERDDKLACADTDQTQSVTPDIPNLKGKDVLDRRDSNPKDYSCHTAPKDNSSVTNGKVLKGRLKVKRAEPIDLNMYNSNEKGSCRDCQNTDMCNVMMHDVKFSMVSQQQQHQQQQRQQHQQQQRVIASVGLGQPNLGGYVGGLSQLQHNHMNLTGQSAISLLHPPLSPITQQQPQPQPQHMLLFNDGEEESYTEGTSTSMYFDNDDGGSYSDMSDTSPEGLAESSRSFVALGSQQQPGAGVFSIGNKFHAQLNHHAQHHHHLAQLPMFTTTISSTNGVSVHNHPNSNGIISQAGVMIHPHNNLSHPDCVQSSLLGHEHQPQNPSSHSLLRPPFLHGAAATSLGSCANQLPSAVVPQENSLRESSVTSPSTISLPLVTGISSSSSSSNSHHLLMGCSPNFNKFSPQHQHPQMLDPAHHRQQPGPQYGSLLPVATTTSNLSPGGIAANTFISPSGPSQLAYSSADSTRGEEDTRIVSTTSCAVTKHTGNDENTAPPLGSVTVPASPVGACWAPPALLTSETSETMVTSIGHINENSTSASGNHTLPLASSEVPLASSEGITSSSLTSVSLHVLSQPQQCCHGYPESCLGPNPDTPTPMAELTSPLGLSPSQSIYATMTTTTRDRLAAACPGISSHMENLGCGPSPTFLQYSPEGQKDLKCLTAALTTTTTTAATGHLLGGTESPLYNSHVFSNMSSSSLPSSFDPSYNKATPTIYSAGAEPCSNAVKPVENELLQRTVSTDAPTPEQCGQAGKQLQNSITPDASTVSCNHLPAWPSLPAATTASENQKSQTSSVSEEKSQQQQALLASPETLSSNWSSESHNLAAASQILIETATTEKVAPLPLTLPITEIPPYESPTSNHKDNHKATHPVSTRKPAVDVMPESVHPEAADSCRITTVVSSTSTSISTSEDKMITMKRGLDIAKSQASASPACSAQISLSLPSETSHKDAGEDSAAVSNKRSESINGNKLLSQSLECKALATCPDQSETTVCSGIANNESCEGGENILTSVSLAGGNEGNSKVDSGAISCDSLEMQSLSSSFSLSPKNSENDKIPSAREVVKDSVVEFYPVSKNVQKGVV</sequence>
<feature type="compositionally biased region" description="Basic and acidic residues" evidence="9">
    <location>
        <begin position="438"/>
        <end position="454"/>
    </location>
</feature>
<keyword evidence="5" id="KW-0238">DNA-binding</keyword>
<feature type="region of interest" description="Disordered" evidence="9">
    <location>
        <begin position="601"/>
        <end position="636"/>
    </location>
</feature>
<dbReference type="Proteomes" id="UP000735302">
    <property type="component" value="Unassembled WGS sequence"/>
</dbReference>
<evidence type="ECO:0000313" key="12">
    <source>
        <dbReference type="Proteomes" id="UP000735302"/>
    </source>
</evidence>
<keyword evidence="7" id="KW-0804">Transcription</keyword>
<evidence type="ECO:0000256" key="4">
    <source>
        <dbReference type="ARBA" id="ARBA00023015"/>
    </source>
</evidence>
<dbReference type="PRINTS" id="PR02031">
    <property type="entry name" value="CYSSERRICHNP"/>
</dbReference>
<evidence type="ECO:0000256" key="6">
    <source>
        <dbReference type="ARBA" id="ARBA00023159"/>
    </source>
</evidence>
<feature type="compositionally biased region" description="Polar residues" evidence="9">
    <location>
        <begin position="81"/>
        <end position="97"/>
    </location>
</feature>
<feature type="compositionally biased region" description="Polar residues" evidence="9">
    <location>
        <begin position="45"/>
        <end position="57"/>
    </location>
</feature>
<dbReference type="InterPro" id="IPR031972">
    <property type="entry name" value="CSRNP_N"/>
</dbReference>
<evidence type="ECO:0000256" key="1">
    <source>
        <dbReference type="ARBA" id="ARBA00004123"/>
    </source>
</evidence>
<feature type="compositionally biased region" description="Low complexity" evidence="9">
    <location>
        <begin position="70"/>
        <end position="80"/>
    </location>
</feature>
<evidence type="ECO:0000313" key="11">
    <source>
        <dbReference type="EMBL" id="GFN99707.1"/>
    </source>
</evidence>
<feature type="region of interest" description="Disordered" evidence="9">
    <location>
        <begin position="1350"/>
        <end position="1373"/>
    </location>
</feature>
<dbReference type="PANTHER" id="PTHR13580:SF9">
    <property type="entry name" value="AXIN1 UP-REGULATED 1, ISOFORM A"/>
    <property type="match status" value="1"/>
</dbReference>